<proteinExistence type="predicted"/>
<dbReference type="EMBL" id="HF582854">
    <property type="protein sequence ID" value="CCQ37569.1"/>
    <property type="molecule type" value="Genomic_DNA"/>
</dbReference>
<keyword evidence="4" id="KW-1185">Reference proteome</keyword>
<evidence type="ECO:0000256" key="1">
    <source>
        <dbReference type="SAM" id="MobiDB-lite"/>
    </source>
</evidence>
<feature type="compositionally biased region" description="Basic and acidic residues" evidence="1">
    <location>
        <begin position="57"/>
        <end position="72"/>
    </location>
</feature>
<feature type="compositionally biased region" description="Acidic residues" evidence="1">
    <location>
        <begin position="16"/>
        <end position="48"/>
    </location>
</feature>
<gene>
    <name evidence="3" type="ordered locus">Nmlp_3442</name>
</gene>
<dbReference type="Proteomes" id="UP000011867">
    <property type="component" value="Chromosome"/>
</dbReference>
<feature type="domain" description="DUF8135" evidence="2">
    <location>
        <begin position="158"/>
        <end position="205"/>
    </location>
</feature>
<name>M1XT37_NATM8</name>
<dbReference type="RefSeq" id="WP_015410308.1">
    <property type="nucleotide sequence ID" value="NC_020388.1"/>
</dbReference>
<feature type="compositionally biased region" description="Acidic residues" evidence="1">
    <location>
        <begin position="84"/>
        <end position="98"/>
    </location>
</feature>
<evidence type="ECO:0000259" key="2">
    <source>
        <dbReference type="Pfam" id="PF26456"/>
    </source>
</evidence>
<evidence type="ECO:0000313" key="4">
    <source>
        <dbReference type="Proteomes" id="UP000011867"/>
    </source>
</evidence>
<dbReference type="AlphaFoldDB" id="M1XT37"/>
<accession>M1XT37</accession>
<dbReference type="Pfam" id="PF26456">
    <property type="entry name" value="DUF8135"/>
    <property type="match status" value="1"/>
</dbReference>
<dbReference type="KEGG" id="nmo:Nmlp_3442"/>
<dbReference type="InterPro" id="IPR058448">
    <property type="entry name" value="DUF8135"/>
</dbReference>
<protein>
    <recommendedName>
        <fullName evidence="2">DUF8135 domain-containing protein</fullName>
    </recommendedName>
</protein>
<evidence type="ECO:0000313" key="3">
    <source>
        <dbReference type="EMBL" id="CCQ37569.1"/>
    </source>
</evidence>
<feature type="region of interest" description="Disordered" evidence="1">
    <location>
        <begin position="1"/>
        <end position="98"/>
    </location>
</feature>
<sequence length="217" mass="23569">MSEEPPDDSTDREPASDSDDHDDLEDPFAELADAESDVGIEDPFEELEAPGAGGAADRADVDPPDPDRDRSGEGASAAPAGEDPLAELDVPDAPPEEDVFDADVFEEDVFEEDVFDADVFEEMETADLDEEAVWEAVFEESGGDTGPEAETEEGADAVVRKEQYCKKCKHFSEPPELACNNPDTEIVEVVGVDEFRVRNCPVVADRRRADTVFPDEG</sequence>
<dbReference type="STRING" id="268739.Nmlp_3442"/>
<dbReference type="OrthoDB" id="204982at2157"/>
<reference evidence="3 4" key="1">
    <citation type="journal article" date="2013" name="Genome Announc.">
        <title>Genome of the haloarchaeon Natronomonas moolapensis, a neutrophilic member of a previously haloalkaliphilic genus.</title>
        <authorList>
            <person name="Dyall-Smith M.L."/>
            <person name="Pfeiffer F."/>
            <person name="Oberwinkler T."/>
            <person name="Klee K."/>
            <person name="Rampp M."/>
            <person name="Palm P."/>
            <person name="Gross K."/>
            <person name="Schuster S.C."/>
            <person name="Oesterhelt D."/>
        </authorList>
    </citation>
    <scope>NUCLEOTIDE SEQUENCE [LARGE SCALE GENOMIC DNA]</scope>
    <source>
        <strain evidence="4">DSM 18674 / JCM 14361 / 8.8.11</strain>
    </source>
</reference>
<dbReference type="eggNOG" id="arCOG07556">
    <property type="taxonomic scope" value="Archaea"/>
</dbReference>
<dbReference type="GeneID" id="14651888"/>
<organism evidence="3 4">
    <name type="scientific">Natronomonas moolapensis (strain DSM 18674 / CECT 7526 / JCM 14361 / 8.8.11)</name>
    <dbReference type="NCBI Taxonomy" id="268739"/>
    <lineage>
        <taxon>Archaea</taxon>
        <taxon>Methanobacteriati</taxon>
        <taxon>Methanobacteriota</taxon>
        <taxon>Stenosarchaea group</taxon>
        <taxon>Halobacteria</taxon>
        <taxon>Halobacteriales</taxon>
        <taxon>Natronomonadaceae</taxon>
        <taxon>Natronomonas</taxon>
    </lineage>
</organism>
<dbReference type="HOGENOM" id="CLU_1302595_0_0_2"/>
<feature type="compositionally biased region" description="Low complexity" evidence="1">
    <location>
        <begin position="73"/>
        <end position="82"/>
    </location>
</feature>